<evidence type="ECO:0000313" key="2">
    <source>
        <dbReference type="Proteomes" id="UP000663843"/>
    </source>
</evidence>
<comment type="caution">
    <text evidence="1">The sequence shown here is derived from an EMBL/GenBank/DDBJ whole genome shotgun (WGS) entry which is preliminary data.</text>
</comment>
<feature type="non-terminal residue" evidence="1">
    <location>
        <position position="59"/>
    </location>
</feature>
<protein>
    <submittedName>
        <fullName evidence="1">Uncharacterized protein</fullName>
    </submittedName>
</protein>
<dbReference type="AlphaFoldDB" id="A0A8H3DNH4"/>
<organism evidence="1 2">
    <name type="scientific">Rhizoctonia solani</name>
    <dbReference type="NCBI Taxonomy" id="456999"/>
    <lineage>
        <taxon>Eukaryota</taxon>
        <taxon>Fungi</taxon>
        <taxon>Dikarya</taxon>
        <taxon>Basidiomycota</taxon>
        <taxon>Agaricomycotina</taxon>
        <taxon>Agaricomycetes</taxon>
        <taxon>Cantharellales</taxon>
        <taxon>Ceratobasidiaceae</taxon>
        <taxon>Rhizoctonia</taxon>
    </lineage>
</organism>
<reference evidence="1" key="1">
    <citation type="submission" date="2021-01" db="EMBL/GenBank/DDBJ databases">
        <authorList>
            <person name="Kaushik A."/>
        </authorList>
    </citation>
    <scope>NUCLEOTIDE SEQUENCE</scope>
    <source>
        <strain evidence="1">AG2-2IIIB</strain>
    </source>
</reference>
<gene>
    <name evidence="1" type="ORF">RDB_LOCUS194942</name>
</gene>
<accession>A0A8H3DNH4</accession>
<dbReference type="EMBL" id="CAJMWT010009821">
    <property type="protein sequence ID" value="CAE6539945.1"/>
    <property type="molecule type" value="Genomic_DNA"/>
</dbReference>
<name>A0A8H3DNH4_9AGAM</name>
<dbReference type="Proteomes" id="UP000663843">
    <property type="component" value="Unassembled WGS sequence"/>
</dbReference>
<sequence>LTCKYVRCASPSIQRGLEYYCGHCLDRSYYSIRCQQKDWKTGVTWKTPGGRAVCAHPLF</sequence>
<proteinExistence type="predicted"/>
<evidence type="ECO:0000313" key="1">
    <source>
        <dbReference type="EMBL" id="CAE6539945.1"/>
    </source>
</evidence>